<evidence type="ECO:0000313" key="2">
    <source>
        <dbReference type="Proteomes" id="UP001165586"/>
    </source>
</evidence>
<protein>
    <submittedName>
        <fullName evidence="1">Uncharacterized protein</fullName>
    </submittedName>
</protein>
<keyword evidence="2" id="KW-1185">Reference proteome</keyword>
<gene>
    <name evidence="1" type="ORF">N1032_24435</name>
</gene>
<accession>A0ABT2HAB7</accession>
<dbReference type="EMBL" id="JANLCJ010000250">
    <property type="protein sequence ID" value="MCS5736882.1"/>
    <property type="molecule type" value="Genomic_DNA"/>
</dbReference>
<organism evidence="1 2">
    <name type="scientific">Herbiconiux daphne</name>
    <dbReference type="NCBI Taxonomy" id="2970914"/>
    <lineage>
        <taxon>Bacteria</taxon>
        <taxon>Bacillati</taxon>
        <taxon>Actinomycetota</taxon>
        <taxon>Actinomycetes</taxon>
        <taxon>Micrococcales</taxon>
        <taxon>Microbacteriaceae</taxon>
        <taxon>Herbiconiux</taxon>
    </lineage>
</organism>
<feature type="non-terminal residue" evidence="1">
    <location>
        <position position="285"/>
    </location>
</feature>
<sequence>KNANAVAAAEQEKLGTVGQVASGVLTYAPVIAAGIVQPELGAAAMGTLATADALRAQAEEGNRYDIGKAGLAGVGSAAVDYATGGLARGARAAAMAANPLTRAAARAGEAVVQPAVSNMSMTAMSNLAAGKPWNEGLAEAGTVGAVAGGILHTGAHGLSRALGGNISPEGRTAIQTDTKLKNKGVEPPAHFTQQAFDTEDALGKIKTSMMNSTLDDDVSAMADAYVNHSASQGSASAAQKMAELAIDTDTPMTMNMLDQDIGAGVENVSGQTTNLARDLYGKSGT</sequence>
<evidence type="ECO:0000313" key="1">
    <source>
        <dbReference type="EMBL" id="MCS5736882.1"/>
    </source>
</evidence>
<comment type="caution">
    <text evidence="1">The sequence shown here is derived from an EMBL/GenBank/DDBJ whole genome shotgun (WGS) entry which is preliminary data.</text>
</comment>
<proteinExistence type="predicted"/>
<dbReference type="Proteomes" id="UP001165586">
    <property type="component" value="Unassembled WGS sequence"/>
</dbReference>
<reference evidence="1" key="1">
    <citation type="submission" date="2022-08" db="EMBL/GenBank/DDBJ databases">
        <authorList>
            <person name="Deng Y."/>
            <person name="Han X.-F."/>
            <person name="Zhang Y.-Q."/>
        </authorList>
    </citation>
    <scope>NUCLEOTIDE SEQUENCE</scope>
    <source>
        <strain evidence="1">CPCC 203386</strain>
    </source>
</reference>
<feature type="non-terminal residue" evidence="1">
    <location>
        <position position="1"/>
    </location>
</feature>
<name>A0ABT2HAB7_9MICO</name>